<dbReference type="GO" id="GO:0016491">
    <property type="term" value="F:oxidoreductase activity"/>
    <property type="evidence" value="ECO:0007669"/>
    <property type="project" value="UniProtKB-KW"/>
</dbReference>
<dbReference type="InterPro" id="IPR050627">
    <property type="entry name" value="Nitroreductase/BluB"/>
</dbReference>
<name>A0A7X0NTE4_9ACTN</name>
<keyword evidence="2" id="KW-0288">FMN</keyword>
<accession>A0A7X0NTE4</accession>
<evidence type="ECO:0000256" key="2">
    <source>
        <dbReference type="ARBA" id="ARBA00022643"/>
    </source>
</evidence>
<dbReference type="CDD" id="cd02136">
    <property type="entry name" value="PnbA_NfnB-like"/>
    <property type="match status" value="1"/>
</dbReference>
<evidence type="ECO:0000256" key="4">
    <source>
        <dbReference type="SAM" id="MobiDB-lite"/>
    </source>
</evidence>
<evidence type="ECO:0000313" key="6">
    <source>
        <dbReference type="EMBL" id="MBB6549281.1"/>
    </source>
</evidence>
<dbReference type="InterPro" id="IPR029479">
    <property type="entry name" value="Nitroreductase"/>
</dbReference>
<keyword evidence="7" id="KW-1185">Reference proteome</keyword>
<proteinExistence type="predicted"/>
<dbReference type="SUPFAM" id="SSF55469">
    <property type="entry name" value="FMN-dependent nitroreductase-like"/>
    <property type="match status" value="1"/>
</dbReference>
<dbReference type="PANTHER" id="PTHR23026">
    <property type="entry name" value="NADPH NITROREDUCTASE"/>
    <property type="match status" value="1"/>
</dbReference>
<sequence length="344" mass="38055">MNVYEAVTSRRAVRGFTDQPVPMEVLKRVLSAAAWAPSGSNLQPWRIYVVTGEPLAEIKRRAGARLAAGDPWDEREYEMYPADLKSPYRERRSAFGRERYGALGVARDDWESRQRAAAGNWQCFGAPVALFCYIDRDLGLPQWADVGMYLQTVMLLLREEGLHSCPQMSWSVYRETVADVLHPPEELMLFCGLSIGFEDVRADYNRTGRAPLDETVTFVTGTANGHEAPVVSAHRSGCPHPVAVKLRTGRGLRRNRSRSYRPFAGGAGRRVHAGGPHWTVVWPGGRLRLSCTWRDAPATGSQRQDAPQAGSPRRDAPQAASPRRGASAAGSSRFAGRLPVSSRR</sequence>
<evidence type="ECO:0000259" key="5">
    <source>
        <dbReference type="Pfam" id="PF00881"/>
    </source>
</evidence>
<dbReference type="AlphaFoldDB" id="A0A7X0NTE4"/>
<evidence type="ECO:0000313" key="7">
    <source>
        <dbReference type="Proteomes" id="UP000565579"/>
    </source>
</evidence>
<reference evidence="6 7" key="1">
    <citation type="submission" date="2020-08" db="EMBL/GenBank/DDBJ databases">
        <title>Sequencing the genomes of 1000 actinobacteria strains.</title>
        <authorList>
            <person name="Klenk H.-P."/>
        </authorList>
    </citation>
    <scope>NUCLEOTIDE SEQUENCE [LARGE SCALE GENOMIC DNA]</scope>
    <source>
        <strain evidence="6 7">DSM 43768</strain>
    </source>
</reference>
<gene>
    <name evidence="6" type="ORF">HD593_004076</name>
</gene>
<comment type="caution">
    <text evidence="6">The sequence shown here is derived from an EMBL/GenBank/DDBJ whole genome shotgun (WGS) entry which is preliminary data.</text>
</comment>
<protein>
    <submittedName>
        <fullName evidence="6">Nitroreductase</fullName>
    </submittedName>
</protein>
<feature type="domain" description="Nitroreductase" evidence="5">
    <location>
        <begin position="8"/>
        <end position="196"/>
    </location>
</feature>
<keyword evidence="1" id="KW-0285">Flavoprotein</keyword>
<dbReference type="Proteomes" id="UP000565579">
    <property type="component" value="Unassembled WGS sequence"/>
</dbReference>
<feature type="compositionally biased region" description="Low complexity" evidence="4">
    <location>
        <begin position="319"/>
        <end position="337"/>
    </location>
</feature>
<dbReference type="Gene3D" id="3.40.109.10">
    <property type="entry name" value="NADH Oxidase"/>
    <property type="match status" value="1"/>
</dbReference>
<dbReference type="EMBL" id="JACHMI010000001">
    <property type="protein sequence ID" value="MBB6549281.1"/>
    <property type="molecule type" value="Genomic_DNA"/>
</dbReference>
<evidence type="ECO:0000256" key="1">
    <source>
        <dbReference type="ARBA" id="ARBA00022630"/>
    </source>
</evidence>
<dbReference type="InterPro" id="IPR000415">
    <property type="entry name" value="Nitroreductase-like"/>
</dbReference>
<evidence type="ECO:0000256" key="3">
    <source>
        <dbReference type="ARBA" id="ARBA00023002"/>
    </source>
</evidence>
<dbReference type="RefSeq" id="WP_221524846.1">
    <property type="nucleotide sequence ID" value="NZ_JACHMI010000001.1"/>
</dbReference>
<keyword evidence="3" id="KW-0560">Oxidoreductase</keyword>
<feature type="region of interest" description="Disordered" evidence="4">
    <location>
        <begin position="297"/>
        <end position="344"/>
    </location>
</feature>
<dbReference type="PANTHER" id="PTHR23026:SF90">
    <property type="entry name" value="IODOTYROSINE DEIODINASE 1"/>
    <property type="match status" value="1"/>
</dbReference>
<dbReference type="Pfam" id="PF00881">
    <property type="entry name" value="Nitroreductase"/>
    <property type="match status" value="1"/>
</dbReference>
<organism evidence="6 7">
    <name type="scientific">Nonomuraea rubra</name>
    <dbReference type="NCBI Taxonomy" id="46180"/>
    <lineage>
        <taxon>Bacteria</taxon>
        <taxon>Bacillati</taxon>
        <taxon>Actinomycetota</taxon>
        <taxon>Actinomycetes</taxon>
        <taxon>Streptosporangiales</taxon>
        <taxon>Streptosporangiaceae</taxon>
        <taxon>Nonomuraea</taxon>
    </lineage>
</organism>